<evidence type="ECO:0000313" key="1">
    <source>
        <dbReference type="EMBL" id="KAE9252659.1"/>
    </source>
</evidence>
<name>A0A6A4A9D0_9STRA</name>
<organism evidence="1 2">
    <name type="scientific">Phytophthora fragariae</name>
    <dbReference type="NCBI Taxonomy" id="53985"/>
    <lineage>
        <taxon>Eukaryota</taxon>
        <taxon>Sar</taxon>
        <taxon>Stramenopiles</taxon>
        <taxon>Oomycota</taxon>
        <taxon>Peronosporomycetes</taxon>
        <taxon>Peronosporales</taxon>
        <taxon>Peronosporaceae</taxon>
        <taxon>Phytophthora</taxon>
    </lineage>
</organism>
<protein>
    <submittedName>
        <fullName evidence="1">Uncharacterized protein</fullName>
    </submittedName>
</protein>
<dbReference type="AlphaFoldDB" id="A0A6A4A9D0"/>
<reference evidence="1 2" key="1">
    <citation type="submission" date="2018-08" db="EMBL/GenBank/DDBJ databases">
        <title>Genomic investigation of the strawberry pathogen Phytophthora fragariae indicates pathogenicity is determined by transcriptional variation in three key races.</title>
        <authorList>
            <person name="Adams T.M."/>
            <person name="Armitage A.D."/>
            <person name="Sobczyk M.K."/>
            <person name="Bates H.J."/>
            <person name="Dunwell J.M."/>
            <person name="Nellist C.F."/>
            <person name="Harrison R.J."/>
        </authorList>
    </citation>
    <scope>NUCLEOTIDE SEQUENCE [LARGE SCALE GENOMIC DNA]</scope>
    <source>
        <strain evidence="1 2">BC-1</strain>
    </source>
</reference>
<dbReference type="EMBL" id="QXGD01000108">
    <property type="protein sequence ID" value="KAE9252659.1"/>
    <property type="molecule type" value="Genomic_DNA"/>
</dbReference>
<gene>
    <name evidence="1" type="ORF">PF002_g3725</name>
</gene>
<accession>A0A6A4A9D0</accession>
<dbReference type="Proteomes" id="UP000440367">
    <property type="component" value="Unassembled WGS sequence"/>
</dbReference>
<comment type="caution">
    <text evidence="1">The sequence shown here is derived from an EMBL/GenBank/DDBJ whole genome shotgun (WGS) entry which is preliminary data.</text>
</comment>
<evidence type="ECO:0000313" key="2">
    <source>
        <dbReference type="Proteomes" id="UP000440367"/>
    </source>
</evidence>
<sequence>MASYFGPEVGWLREQHQQRALHQRRDVHEGREVYQQRVAHEQRDKQCAPDGERAYIRADDANNLRVRKAVFQTPLLPIPALVLQSNSLIPAASPNKWVASSFVFPAPVFTISALKLVAS</sequence>
<proteinExistence type="predicted"/>